<evidence type="ECO:0000313" key="2">
    <source>
        <dbReference type="Proteomes" id="UP000219422"/>
    </source>
</evidence>
<accession>A0A291N5J0</accession>
<organism evidence="1 2">
    <name type="scientific">Sphingobium yanoikuyae</name>
    <name type="common">Sphingomonas yanoikuyae</name>
    <dbReference type="NCBI Taxonomy" id="13690"/>
    <lineage>
        <taxon>Bacteria</taxon>
        <taxon>Pseudomonadati</taxon>
        <taxon>Pseudomonadota</taxon>
        <taxon>Alphaproteobacteria</taxon>
        <taxon>Sphingomonadales</taxon>
        <taxon>Sphingomonadaceae</taxon>
        <taxon>Sphingobium</taxon>
    </lineage>
</organism>
<evidence type="ECO:0000313" key="1">
    <source>
        <dbReference type="EMBL" id="ATI82612.1"/>
    </source>
</evidence>
<dbReference type="Proteomes" id="UP000219422">
    <property type="component" value="Chromosome"/>
</dbReference>
<sequence>MKEIMVNSEKRRRYDLRDYIYAEAEAILYSADVLFFELTGVTDWECLTPGQKGALIELKRRRLIP</sequence>
<name>A0A291N5J0_SPHYA</name>
<reference evidence="1 2" key="1">
    <citation type="submission" date="2017-10" db="EMBL/GenBank/DDBJ databases">
        <title>Sphingobium yanoikuyae S72.</title>
        <authorList>
            <person name="Sanchez E."/>
            <person name="Bustos P."/>
            <person name="Mendoza P."/>
            <person name="Guo X."/>
            <person name="Mendoza A."/>
        </authorList>
    </citation>
    <scope>NUCLEOTIDE SEQUENCE [LARGE SCALE GENOMIC DNA]</scope>
    <source>
        <strain evidence="1 2">S72</strain>
    </source>
</reference>
<dbReference type="EMBL" id="CP023741">
    <property type="protein sequence ID" value="ATI82612.1"/>
    <property type="molecule type" value="Genomic_DNA"/>
</dbReference>
<dbReference type="AlphaFoldDB" id="A0A291N5J0"/>
<protein>
    <submittedName>
        <fullName evidence="1">Uncharacterized protein</fullName>
    </submittedName>
</protein>
<dbReference type="KEGG" id="sya:A6768_23155"/>
<proteinExistence type="predicted"/>
<gene>
    <name evidence="1" type="ORF">A6768_23155</name>
</gene>